<reference evidence="2" key="1">
    <citation type="submission" date="2016-10" db="EMBL/GenBank/DDBJ databases">
        <authorList>
            <person name="Varghese N."/>
            <person name="Submissions S."/>
        </authorList>
    </citation>
    <scope>NUCLEOTIDE SEQUENCE [LARGE SCALE GENOMIC DNA]</scope>
    <source>
        <strain evidence="2">DSM 22900</strain>
    </source>
</reference>
<keyword evidence="2" id="KW-1185">Reference proteome</keyword>
<evidence type="ECO:0000313" key="1">
    <source>
        <dbReference type="EMBL" id="SFC58956.1"/>
    </source>
</evidence>
<sequence length="125" mass="14102">MDYTGPVYALAYPTLPGYFETVPEPSYNLVHRNVFINFRDPIYAKGKTMAWRIKALGVSRANIFRNQADILTEIRTSGLQRVLGKEKILDPIPVEEIGLTPSAYIATQPSAWGLSHVYICENKRS</sequence>
<evidence type="ECO:0000313" key="2">
    <source>
        <dbReference type="Proteomes" id="UP000199577"/>
    </source>
</evidence>
<dbReference type="Proteomes" id="UP000199577">
    <property type="component" value="Unassembled WGS sequence"/>
</dbReference>
<gene>
    <name evidence="1" type="ORF">SAMN05421747_11597</name>
</gene>
<dbReference type="STRING" id="623281.SAMN05421747_11597"/>
<proteinExistence type="predicted"/>
<dbReference type="RefSeq" id="WP_090974405.1">
    <property type="nucleotide sequence ID" value="NZ_FOLL01000015.1"/>
</dbReference>
<organism evidence="1 2">
    <name type="scientific">Parapedobacter composti</name>
    <dbReference type="NCBI Taxonomy" id="623281"/>
    <lineage>
        <taxon>Bacteria</taxon>
        <taxon>Pseudomonadati</taxon>
        <taxon>Bacteroidota</taxon>
        <taxon>Sphingobacteriia</taxon>
        <taxon>Sphingobacteriales</taxon>
        <taxon>Sphingobacteriaceae</taxon>
        <taxon>Parapedobacter</taxon>
    </lineage>
</organism>
<name>A0A1I1KDT3_9SPHI</name>
<protein>
    <submittedName>
        <fullName evidence="1">Uncharacterized protein</fullName>
    </submittedName>
</protein>
<accession>A0A1I1KDT3</accession>
<dbReference type="EMBL" id="FOLL01000015">
    <property type="protein sequence ID" value="SFC58956.1"/>
    <property type="molecule type" value="Genomic_DNA"/>
</dbReference>
<dbReference type="AlphaFoldDB" id="A0A1I1KDT3"/>